<evidence type="ECO:0000259" key="5">
    <source>
        <dbReference type="SMART" id="SM00852"/>
    </source>
</evidence>
<protein>
    <recommendedName>
        <fullName evidence="4">Molybdopterin molybdenumtransferase</fullName>
        <ecNumber evidence="4">2.10.1.1</ecNumber>
    </recommendedName>
</protein>
<comment type="cofactor">
    <cofactor evidence="4">
        <name>Mg(2+)</name>
        <dbReference type="ChEBI" id="CHEBI:18420"/>
    </cofactor>
</comment>
<evidence type="ECO:0000256" key="4">
    <source>
        <dbReference type="RuleBase" id="RU365090"/>
    </source>
</evidence>
<dbReference type="PANTHER" id="PTHR10192:SF5">
    <property type="entry name" value="GEPHYRIN"/>
    <property type="match status" value="1"/>
</dbReference>
<evidence type="ECO:0000313" key="6">
    <source>
        <dbReference type="EMBL" id="TWT53392.1"/>
    </source>
</evidence>
<accession>A0A5C5WU53</accession>
<dbReference type="InterPro" id="IPR005110">
    <property type="entry name" value="MoeA_linker/N"/>
</dbReference>
<dbReference type="AlphaFoldDB" id="A0A5C5WU53"/>
<dbReference type="UniPathway" id="UPA00344"/>
<dbReference type="SMART" id="SM00852">
    <property type="entry name" value="MoCF_biosynth"/>
    <property type="match status" value="1"/>
</dbReference>
<comment type="catalytic activity">
    <reaction evidence="3">
        <text>adenylyl-molybdopterin + molybdate = Mo-molybdopterin + AMP + H(+)</text>
        <dbReference type="Rhea" id="RHEA:35047"/>
        <dbReference type="ChEBI" id="CHEBI:15378"/>
        <dbReference type="ChEBI" id="CHEBI:36264"/>
        <dbReference type="ChEBI" id="CHEBI:62727"/>
        <dbReference type="ChEBI" id="CHEBI:71302"/>
        <dbReference type="ChEBI" id="CHEBI:456215"/>
        <dbReference type="EC" id="2.10.1.1"/>
    </reaction>
</comment>
<proteinExistence type="inferred from homology"/>
<dbReference type="InterPro" id="IPR001453">
    <property type="entry name" value="MoaB/Mog_dom"/>
</dbReference>
<evidence type="ECO:0000313" key="7">
    <source>
        <dbReference type="Proteomes" id="UP000316598"/>
    </source>
</evidence>
<dbReference type="Proteomes" id="UP000316598">
    <property type="component" value="Unassembled WGS sequence"/>
</dbReference>
<evidence type="ECO:0000256" key="1">
    <source>
        <dbReference type="ARBA" id="ARBA00002901"/>
    </source>
</evidence>
<feature type="domain" description="MoaB/Mog" evidence="5">
    <location>
        <begin position="181"/>
        <end position="321"/>
    </location>
</feature>
<reference evidence="6 7" key="1">
    <citation type="submission" date="2019-02" db="EMBL/GenBank/DDBJ databases">
        <title>Deep-cultivation of Planctomycetes and their phenomic and genomic characterization uncovers novel biology.</title>
        <authorList>
            <person name="Wiegand S."/>
            <person name="Jogler M."/>
            <person name="Boedeker C."/>
            <person name="Pinto D."/>
            <person name="Vollmers J."/>
            <person name="Rivas-Marin E."/>
            <person name="Kohn T."/>
            <person name="Peeters S.H."/>
            <person name="Heuer A."/>
            <person name="Rast P."/>
            <person name="Oberbeckmann S."/>
            <person name="Bunk B."/>
            <person name="Jeske O."/>
            <person name="Meyerdierks A."/>
            <person name="Storesund J.E."/>
            <person name="Kallscheuer N."/>
            <person name="Luecker S."/>
            <person name="Lage O.M."/>
            <person name="Pohl T."/>
            <person name="Merkel B.J."/>
            <person name="Hornburger P."/>
            <person name="Mueller R.-W."/>
            <person name="Bruemmer F."/>
            <person name="Labrenz M."/>
            <person name="Spormann A.M."/>
            <person name="Op Den Camp H."/>
            <person name="Overmann J."/>
            <person name="Amann R."/>
            <person name="Jetten M.S.M."/>
            <person name="Mascher T."/>
            <person name="Medema M.H."/>
            <person name="Devos D.P."/>
            <person name="Kaster A.-K."/>
            <person name="Ovreas L."/>
            <person name="Rohde M."/>
            <person name="Galperin M.Y."/>
            <person name="Jogler C."/>
        </authorList>
    </citation>
    <scope>NUCLEOTIDE SEQUENCE [LARGE SCALE GENOMIC DNA]</scope>
    <source>
        <strain evidence="6 7">Pla22</strain>
    </source>
</reference>
<keyword evidence="4" id="KW-0501">Molybdenum cofactor biosynthesis</keyword>
<dbReference type="InterPro" id="IPR038987">
    <property type="entry name" value="MoeA-like"/>
</dbReference>
<dbReference type="Gene3D" id="3.40.980.10">
    <property type="entry name" value="MoaB/Mog-like domain"/>
    <property type="match status" value="1"/>
</dbReference>
<comment type="function">
    <text evidence="1 4">Catalyzes the insertion of molybdate into adenylated molybdopterin with the concomitant release of AMP.</text>
</comment>
<dbReference type="Gene3D" id="3.90.105.10">
    <property type="entry name" value="Molybdopterin biosynthesis moea protein, domain 2"/>
    <property type="match status" value="1"/>
</dbReference>
<comment type="caution">
    <text evidence="6">The sequence shown here is derived from an EMBL/GenBank/DDBJ whole genome shotgun (WGS) entry which is preliminary data.</text>
</comment>
<keyword evidence="4" id="KW-0500">Molybdenum</keyword>
<dbReference type="EMBL" id="SJPI01000001">
    <property type="protein sequence ID" value="TWT53392.1"/>
    <property type="molecule type" value="Genomic_DNA"/>
</dbReference>
<evidence type="ECO:0000256" key="3">
    <source>
        <dbReference type="ARBA" id="ARBA00047317"/>
    </source>
</evidence>
<dbReference type="Pfam" id="PF00994">
    <property type="entry name" value="MoCF_biosynth"/>
    <property type="match status" value="1"/>
</dbReference>
<dbReference type="EC" id="2.10.1.1" evidence="4"/>
<keyword evidence="7" id="KW-1185">Reference proteome</keyword>
<dbReference type="PANTHER" id="PTHR10192">
    <property type="entry name" value="MOLYBDOPTERIN BIOSYNTHESIS PROTEIN"/>
    <property type="match status" value="1"/>
</dbReference>
<comment type="similarity">
    <text evidence="2 4">Belongs to the MoeA family.</text>
</comment>
<dbReference type="GO" id="GO:0006777">
    <property type="term" value="P:Mo-molybdopterin cofactor biosynthetic process"/>
    <property type="evidence" value="ECO:0007669"/>
    <property type="project" value="UniProtKB-UniRule"/>
</dbReference>
<keyword evidence="4" id="KW-0460">Magnesium</keyword>
<evidence type="ECO:0000256" key="2">
    <source>
        <dbReference type="ARBA" id="ARBA00010763"/>
    </source>
</evidence>
<name>A0A5C5WU53_9BACT</name>
<comment type="pathway">
    <text evidence="4">Cofactor biosynthesis; molybdopterin biosynthesis.</text>
</comment>
<dbReference type="Gene3D" id="2.170.190.11">
    <property type="entry name" value="Molybdopterin biosynthesis moea protein, domain 3"/>
    <property type="match status" value="1"/>
</dbReference>
<organism evidence="6 7">
    <name type="scientific">Rubripirellula amarantea</name>
    <dbReference type="NCBI Taxonomy" id="2527999"/>
    <lineage>
        <taxon>Bacteria</taxon>
        <taxon>Pseudomonadati</taxon>
        <taxon>Planctomycetota</taxon>
        <taxon>Planctomycetia</taxon>
        <taxon>Pirellulales</taxon>
        <taxon>Pirellulaceae</taxon>
        <taxon>Rubripirellula</taxon>
    </lineage>
</organism>
<dbReference type="GO" id="GO:0005829">
    <property type="term" value="C:cytosol"/>
    <property type="evidence" value="ECO:0007669"/>
    <property type="project" value="TreeGrafter"/>
</dbReference>
<dbReference type="Gene3D" id="2.40.340.10">
    <property type="entry name" value="MoeA, C-terminal, domain IV"/>
    <property type="match status" value="1"/>
</dbReference>
<dbReference type="SUPFAM" id="SSF53218">
    <property type="entry name" value="Molybdenum cofactor biosynthesis proteins"/>
    <property type="match status" value="1"/>
</dbReference>
<keyword evidence="4 6" id="KW-0808">Transferase</keyword>
<dbReference type="GO" id="GO:0046872">
    <property type="term" value="F:metal ion binding"/>
    <property type="evidence" value="ECO:0007669"/>
    <property type="project" value="UniProtKB-UniRule"/>
</dbReference>
<dbReference type="InterPro" id="IPR036688">
    <property type="entry name" value="MoeA_C_domain_IV_sf"/>
</dbReference>
<sequence length="399" mass="42341">MVTKIAFNGPDDALAALAGKLLTVPTELACSDYVGRVLGKAVLADRDSPAADVSAMDGYALRMSHLKQTESIAVIGEAACGQPSPEMPDRGTVRIFTGAIVPADCDLVVKREDTIEGDGQIELTPSARENPKGSNIRRAGENLTAGSIVFNPGMLISPAARAAMVNFGHVGVDLHKPVRTTVITTGDEVVDLETTTQPWQLRNSNLWSLLSLFGQHHWIDLQPSGQCRDNKQALVDALTSALETSDAVIMTGGVSMGDYDYVPDVVREVGGEVVFHGLPIRPGKPILGAATHDGKLILGLPGNPVSAVINARRMVLPLLAKMSGQTKWMPIVPAIQVAAVQPKDIPLHRMLLVHLNESGQAELVNSKGSGDLVSLGQSDGFIELPIGSSITSPCRFFAW</sequence>
<dbReference type="GO" id="GO:0061599">
    <property type="term" value="F:molybdopterin molybdotransferase activity"/>
    <property type="evidence" value="ECO:0007669"/>
    <property type="project" value="UniProtKB-UniRule"/>
</dbReference>
<dbReference type="Pfam" id="PF03453">
    <property type="entry name" value="MoeA_N"/>
    <property type="match status" value="1"/>
</dbReference>
<dbReference type="InterPro" id="IPR036425">
    <property type="entry name" value="MoaB/Mog-like_dom_sf"/>
</dbReference>
<dbReference type="CDD" id="cd00887">
    <property type="entry name" value="MoeA"/>
    <property type="match status" value="1"/>
</dbReference>
<dbReference type="RefSeq" id="WP_242631802.1">
    <property type="nucleotide sequence ID" value="NZ_SJPI01000001.1"/>
</dbReference>
<gene>
    <name evidence="6" type="primary">moeA</name>
    <name evidence="6" type="ORF">Pla22_10210</name>
</gene>
<dbReference type="InterPro" id="IPR036135">
    <property type="entry name" value="MoeA_linker/N_sf"/>
</dbReference>
<dbReference type="SUPFAM" id="SSF63882">
    <property type="entry name" value="MoeA N-terminal region -like"/>
    <property type="match status" value="1"/>
</dbReference>
<keyword evidence="4" id="KW-0479">Metal-binding</keyword>